<dbReference type="CDD" id="cd04301">
    <property type="entry name" value="NAT_SF"/>
    <property type="match status" value="1"/>
</dbReference>
<evidence type="ECO:0000313" key="3">
    <source>
        <dbReference type="Proteomes" id="UP000186039"/>
    </source>
</evidence>
<evidence type="ECO:0000313" key="2">
    <source>
        <dbReference type="EMBL" id="OLQ96004.1"/>
    </source>
</evidence>
<reference evidence="2 3" key="1">
    <citation type="submission" date="2016-09" db="EMBL/GenBank/DDBJ databases">
        <title>Genomic Taxonomy of the Vibrionaceae.</title>
        <authorList>
            <person name="Gonzalez-Castillo A."/>
            <person name="Gomez-Gil B."/>
            <person name="Enciso-Ibarra K."/>
        </authorList>
    </citation>
    <scope>NUCLEOTIDE SEQUENCE [LARGE SCALE GENOMIC DNA]</scope>
    <source>
        <strain evidence="2 3">CAIM 1902</strain>
    </source>
</reference>
<dbReference type="SUPFAM" id="SSF55729">
    <property type="entry name" value="Acyl-CoA N-acyltransferases (Nat)"/>
    <property type="match status" value="1"/>
</dbReference>
<feature type="domain" description="N-acetyltransferase" evidence="1">
    <location>
        <begin position="8"/>
        <end position="162"/>
    </location>
</feature>
<dbReference type="InterPro" id="IPR000182">
    <property type="entry name" value="GNAT_dom"/>
</dbReference>
<gene>
    <name evidence="2" type="ORF">BIY20_20315</name>
</gene>
<keyword evidence="3" id="KW-1185">Reference proteome</keyword>
<dbReference type="EMBL" id="MJMH01000045">
    <property type="protein sequence ID" value="OLQ96004.1"/>
    <property type="molecule type" value="Genomic_DNA"/>
</dbReference>
<protein>
    <recommendedName>
        <fullName evidence="1">N-acetyltransferase domain-containing protein</fullName>
    </recommendedName>
</protein>
<proteinExistence type="predicted"/>
<accession>A0ABX3FP64</accession>
<sequence>MDMLIQNHEVRDWFSEEPRSLKKVFQAYEETISDILPNLLIDPRASVNSYIVNQDFRNTPKYLAAFNANAQTRLFVLSVLYVYPEFRKQGYGNHLIQQVQNMVGSSGVVQVAVEENDVSRLHDFYIKHSFKTTGELIPNQFGKKYCDYFWSGRAIEINKTPDGQFAITPT</sequence>
<dbReference type="Pfam" id="PF13508">
    <property type="entry name" value="Acetyltransf_7"/>
    <property type="match status" value="1"/>
</dbReference>
<name>A0ABX3FP64_9VIBR</name>
<dbReference type="PROSITE" id="PS51186">
    <property type="entry name" value="GNAT"/>
    <property type="match status" value="1"/>
</dbReference>
<dbReference type="InterPro" id="IPR016181">
    <property type="entry name" value="Acyl_CoA_acyltransferase"/>
</dbReference>
<evidence type="ECO:0000259" key="1">
    <source>
        <dbReference type="PROSITE" id="PS51186"/>
    </source>
</evidence>
<dbReference type="Proteomes" id="UP000186039">
    <property type="component" value="Unassembled WGS sequence"/>
</dbReference>
<organism evidence="2 3">
    <name type="scientific">Vibrio panuliri</name>
    <dbReference type="NCBI Taxonomy" id="1381081"/>
    <lineage>
        <taxon>Bacteria</taxon>
        <taxon>Pseudomonadati</taxon>
        <taxon>Pseudomonadota</taxon>
        <taxon>Gammaproteobacteria</taxon>
        <taxon>Vibrionales</taxon>
        <taxon>Vibrionaceae</taxon>
        <taxon>Vibrio</taxon>
    </lineage>
</organism>
<dbReference type="Gene3D" id="3.40.630.30">
    <property type="match status" value="1"/>
</dbReference>
<comment type="caution">
    <text evidence="2">The sequence shown here is derived from an EMBL/GenBank/DDBJ whole genome shotgun (WGS) entry which is preliminary data.</text>
</comment>